<feature type="region of interest" description="Disordered" evidence="1">
    <location>
        <begin position="70"/>
        <end position="100"/>
    </location>
</feature>
<evidence type="ECO:0000313" key="4">
    <source>
        <dbReference type="Proteomes" id="UP001501570"/>
    </source>
</evidence>
<evidence type="ECO:0000256" key="2">
    <source>
        <dbReference type="SAM" id="Phobius"/>
    </source>
</evidence>
<evidence type="ECO:0000313" key="3">
    <source>
        <dbReference type="EMBL" id="GAA5200915.1"/>
    </source>
</evidence>
<reference evidence="4" key="1">
    <citation type="journal article" date="2019" name="Int. J. Syst. Evol. Microbiol.">
        <title>The Global Catalogue of Microorganisms (GCM) 10K type strain sequencing project: providing services to taxonomists for standard genome sequencing and annotation.</title>
        <authorList>
            <consortium name="The Broad Institute Genomics Platform"/>
            <consortium name="The Broad Institute Genome Sequencing Center for Infectious Disease"/>
            <person name="Wu L."/>
            <person name="Ma J."/>
        </authorList>
    </citation>
    <scope>NUCLEOTIDE SEQUENCE [LARGE SCALE GENOMIC DNA]</scope>
    <source>
        <strain evidence="4">JCM 18304</strain>
    </source>
</reference>
<organism evidence="3 4">
    <name type="scientific">Rugosimonospora acidiphila</name>
    <dbReference type="NCBI Taxonomy" id="556531"/>
    <lineage>
        <taxon>Bacteria</taxon>
        <taxon>Bacillati</taxon>
        <taxon>Actinomycetota</taxon>
        <taxon>Actinomycetes</taxon>
        <taxon>Micromonosporales</taxon>
        <taxon>Micromonosporaceae</taxon>
        <taxon>Rugosimonospora</taxon>
    </lineage>
</organism>
<accession>A0ABP9SQP9</accession>
<sequence>MDEERTVQALLGLRDDEGGPPSVDLGTAMRVGRGRLRRRRTAQASAGAVVAVAVVVAVPTVLHLVREPDRPASSVVAAPGGAASPPTAATSPSTAAGPTSLSCVETRLPVPQTNQEALVGGADPTGHYLIGRVYQNGRPTQPIIWHDGQYQTLSMSGSDPDLTDITPAGVAVGVSFPSGLDSTGWIYQDGRLTKLKGPYGAEPRAIADNGIIAGTETTRDSLEYPIVWHSPTSTAVRLPLPGPNWMGQADDVDSDGTIVGTVRPSVTSDESRGIVWRPGGGYQLLPVPTGIVAGANGLEVHSIRDGVIVAAGTVTDQKSKSMTPVLYRLSTAAFAPLPQANLSIAAGNAQGRIVGSGAYLAATVYTPSTGIVSLPTLVPQSTSSPTLAAIPNTISDDGSIIGGQDVDAKGVIHAVRWTCH</sequence>
<name>A0ABP9SQP9_9ACTN</name>
<keyword evidence="4" id="KW-1185">Reference proteome</keyword>
<keyword evidence="2" id="KW-1133">Transmembrane helix</keyword>
<dbReference type="Proteomes" id="UP001501570">
    <property type="component" value="Unassembled WGS sequence"/>
</dbReference>
<keyword evidence="2" id="KW-0472">Membrane</keyword>
<proteinExistence type="predicted"/>
<keyword evidence="2" id="KW-0812">Transmembrane</keyword>
<evidence type="ECO:0000256" key="1">
    <source>
        <dbReference type="SAM" id="MobiDB-lite"/>
    </source>
</evidence>
<dbReference type="RefSeq" id="WP_345638764.1">
    <property type="nucleotide sequence ID" value="NZ_BAABJQ010000046.1"/>
</dbReference>
<feature type="transmembrane region" description="Helical" evidence="2">
    <location>
        <begin position="44"/>
        <end position="65"/>
    </location>
</feature>
<protein>
    <submittedName>
        <fullName evidence="3">Uncharacterized protein</fullName>
    </submittedName>
</protein>
<dbReference type="EMBL" id="BAABJQ010000046">
    <property type="protein sequence ID" value="GAA5200915.1"/>
    <property type="molecule type" value="Genomic_DNA"/>
</dbReference>
<gene>
    <name evidence="3" type="ORF">GCM10023322_79840</name>
</gene>
<comment type="caution">
    <text evidence="3">The sequence shown here is derived from an EMBL/GenBank/DDBJ whole genome shotgun (WGS) entry which is preliminary data.</text>
</comment>
<feature type="compositionally biased region" description="Low complexity" evidence="1">
    <location>
        <begin position="71"/>
        <end position="100"/>
    </location>
</feature>